<sequence length="535" mass="59443">MVHDQLTATRRRLLASGAAVSAGMVAGCIGGDNGAGPDGQHLLYTQEVNPEGDFDPIVSNDAYSAQIIHQVYDGLYEYDYDLELQPKLAAGEPEEEEDGERYIIEIVDDAEFHNGDPVTAEDVAHSFTAPVEEDTDNRPEYDFIDVDGTEAIDEHTVQIDLEHPYGPFETLTVATYVVNESVRTDDPDDYNTNPVGSGPFTFDDWTSDEFVELEAWDDYWGDPQPELESVRFEAAEDDAGRVSQILAGDTDAIATVPPEDWDQIDGEEGIDVHRTESPSYMYVAFNCNEGETTDPEVRRGIAHAFSMSEFVDANLGDGGTPIASPIPPIVNEIWDFPTDDWDEATPDYDPDEAEELLESGLDDPDDWNPTIIVPPDDVRIALGELIASRLDELGYDAEVQSLDFATLTDTYISGDADDYEMYILGWTGGPDPDVYLYNLFHEDNAGVTQGHFYEGSDDFHDTISEARQTADQDERREMYIDVIDEIVEELPAMAAYSEHNTIATQDYVTDMQPHPNVSYNPELVSDDNNVGIDEE</sequence>
<accession>A0A6B0VNW8</accession>
<dbReference type="GO" id="GO:0043190">
    <property type="term" value="C:ATP-binding cassette (ABC) transporter complex"/>
    <property type="evidence" value="ECO:0007669"/>
    <property type="project" value="InterPro"/>
</dbReference>
<keyword evidence="2" id="KW-0813">Transport</keyword>
<keyword evidence="3" id="KW-0732">Signal</keyword>
<dbReference type="GO" id="GO:0042597">
    <property type="term" value="C:periplasmic space"/>
    <property type="evidence" value="ECO:0007669"/>
    <property type="project" value="UniProtKB-ARBA"/>
</dbReference>
<evidence type="ECO:0000256" key="1">
    <source>
        <dbReference type="ARBA" id="ARBA00005695"/>
    </source>
</evidence>
<organism evidence="6 7">
    <name type="scientific">Natronorubrum halalkaliphilum</name>
    <dbReference type="NCBI Taxonomy" id="2691917"/>
    <lineage>
        <taxon>Archaea</taxon>
        <taxon>Methanobacteriati</taxon>
        <taxon>Methanobacteriota</taxon>
        <taxon>Stenosarchaea group</taxon>
        <taxon>Halobacteria</taxon>
        <taxon>Halobacteriales</taxon>
        <taxon>Natrialbaceae</taxon>
        <taxon>Natronorubrum</taxon>
    </lineage>
</organism>
<evidence type="ECO:0000256" key="4">
    <source>
        <dbReference type="SAM" id="MobiDB-lite"/>
    </source>
</evidence>
<dbReference type="InterPro" id="IPR000914">
    <property type="entry name" value="SBP_5_dom"/>
</dbReference>
<evidence type="ECO:0000313" key="6">
    <source>
        <dbReference type="EMBL" id="MXV62676.1"/>
    </source>
</evidence>
<dbReference type="AlphaFoldDB" id="A0A6B0VNW8"/>
<dbReference type="GO" id="GO:1904680">
    <property type="term" value="F:peptide transmembrane transporter activity"/>
    <property type="evidence" value="ECO:0007669"/>
    <property type="project" value="TreeGrafter"/>
</dbReference>
<reference evidence="6 7" key="1">
    <citation type="submission" date="2020-01" db="EMBL/GenBank/DDBJ databases">
        <title>Natronorubrum sp. JWXQ-INN 674 isolated from Inner Mongolia Autonomous Region of China.</title>
        <authorList>
            <person name="Xue Q."/>
        </authorList>
    </citation>
    <scope>NUCLEOTIDE SEQUENCE [LARGE SCALE GENOMIC DNA]</scope>
    <source>
        <strain evidence="6 7">JWXQ-INN-674</strain>
    </source>
</reference>
<dbReference type="Gene3D" id="3.90.76.10">
    <property type="entry name" value="Dipeptide-binding Protein, Domain 1"/>
    <property type="match status" value="1"/>
</dbReference>
<dbReference type="GO" id="GO:0015833">
    <property type="term" value="P:peptide transport"/>
    <property type="evidence" value="ECO:0007669"/>
    <property type="project" value="TreeGrafter"/>
</dbReference>
<dbReference type="InterPro" id="IPR030678">
    <property type="entry name" value="Peptide/Ni-bd"/>
</dbReference>
<dbReference type="InterPro" id="IPR039424">
    <property type="entry name" value="SBP_5"/>
</dbReference>
<keyword evidence="7" id="KW-1185">Reference proteome</keyword>
<dbReference type="PIRSF" id="PIRSF002741">
    <property type="entry name" value="MppA"/>
    <property type="match status" value="1"/>
</dbReference>
<evidence type="ECO:0000256" key="2">
    <source>
        <dbReference type="ARBA" id="ARBA00022448"/>
    </source>
</evidence>
<dbReference type="Pfam" id="PF00496">
    <property type="entry name" value="SBP_bac_5"/>
    <property type="match status" value="1"/>
</dbReference>
<dbReference type="PANTHER" id="PTHR30290:SF9">
    <property type="entry name" value="OLIGOPEPTIDE-BINDING PROTEIN APPA"/>
    <property type="match status" value="1"/>
</dbReference>
<dbReference type="SUPFAM" id="SSF53850">
    <property type="entry name" value="Periplasmic binding protein-like II"/>
    <property type="match status" value="1"/>
</dbReference>
<dbReference type="EMBL" id="WUYX01000033">
    <property type="protein sequence ID" value="MXV62676.1"/>
    <property type="molecule type" value="Genomic_DNA"/>
</dbReference>
<feature type="domain" description="Solute-binding protein family 5" evidence="5">
    <location>
        <begin position="83"/>
        <end position="445"/>
    </location>
</feature>
<dbReference type="Gene3D" id="3.40.190.10">
    <property type="entry name" value="Periplasmic binding protein-like II"/>
    <property type="match status" value="1"/>
</dbReference>
<dbReference type="CDD" id="cd00995">
    <property type="entry name" value="PBP2_NikA_DppA_OppA_like"/>
    <property type="match status" value="1"/>
</dbReference>
<dbReference type="Proteomes" id="UP000434101">
    <property type="component" value="Unassembled WGS sequence"/>
</dbReference>
<evidence type="ECO:0000256" key="3">
    <source>
        <dbReference type="ARBA" id="ARBA00022729"/>
    </source>
</evidence>
<gene>
    <name evidence="6" type="ORF">GS429_11485</name>
</gene>
<dbReference type="RefSeq" id="WP_160065496.1">
    <property type="nucleotide sequence ID" value="NZ_WUYX01000033.1"/>
</dbReference>
<name>A0A6B0VNW8_9EURY</name>
<dbReference type="PANTHER" id="PTHR30290">
    <property type="entry name" value="PERIPLASMIC BINDING COMPONENT OF ABC TRANSPORTER"/>
    <property type="match status" value="1"/>
</dbReference>
<protein>
    <submittedName>
        <fullName evidence="6">ABC transporter substrate-binding protein</fullName>
    </submittedName>
</protein>
<comment type="similarity">
    <text evidence="1">Belongs to the bacterial solute-binding protein 5 family.</text>
</comment>
<proteinExistence type="inferred from homology"/>
<evidence type="ECO:0000313" key="7">
    <source>
        <dbReference type="Proteomes" id="UP000434101"/>
    </source>
</evidence>
<comment type="caution">
    <text evidence="6">The sequence shown here is derived from an EMBL/GenBank/DDBJ whole genome shotgun (WGS) entry which is preliminary data.</text>
</comment>
<feature type="region of interest" description="Disordered" evidence="4">
    <location>
        <begin position="512"/>
        <end position="535"/>
    </location>
</feature>
<evidence type="ECO:0000259" key="5">
    <source>
        <dbReference type="Pfam" id="PF00496"/>
    </source>
</evidence>
<dbReference type="OrthoDB" id="37176at2157"/>
<dbReference type="Gene3D" id="3.10.105.10">
    <property type="entry name" value="Dipeptide-binding Protein, Domain 3"/>
    <property type="match status" value="1"/>
</dbReference>